<evidence type="ECO:0000313" key="2">
    <source>
        <dbReference type="WBParaSite" id="PEQ_0000907701-mRNA-1"/>
    </source>
</evidence>
<sequence length="59" mass="6702">MIIRRELFPGRSVSGQIKIIVTMLGAPSEKVINRFIADGYAALEHHITYDIKQDLQYSP</sequence>
<protein>
    <submittedName>
        <fullName evidence="2">Uncharacterized protein</fullName>
    </submittedName>
</protein>
<accession>A0A914RRZ7</accession>
<proteinExistence type="predicted"/>
<name>A0A914RRZ7_PAREQ</name>
<dbReference type="WBParaSite" id="PEQ_0000907701-mRNA-1">
    <property type="protein sequence ID" value="PEQ_0000907701-mRNA-1"/>
    <property type="gene ID" value="PEQ_0000907701"/>
</dbReference>
<evidence type="ECO:0000313" key="1">
    <source>
        <dbReference type="Proteomes" id="UP000887564"/>
    </source>
</evidence>
<keyword evidence="1" id="KW-1185">Reference proteome</keyword>
<dbReference type="AlphaFoldDB" id="A0A914RRZ7"/>
<reference evidence="2" key="1">
    <citation type="submission" date="2022-11" db="UniProtKB">
        <authorList>
            <consortium name="WormBaseParasite"/>
        </authorList>
    </citation>
    <scope>IDENTIFICATION</scope>
</reference>
<dbReference type="Proteomes" id="UP000887564">
    <property type="component" value="Unplaced"/>
</dbReference>
<organism evidence="1 2">
    <name type="scientific">Parascaris equorum</name>
    <name type="common">Equine roundworm</name>
    <dbReference type="NCBI Taxonomy" id="6256"/>
    <lineage>
        <taxon>Eukaryota</taxon>
        <taxon>Metazoa</taxon>
        <taxon>Ecdysozoa</taxon>
        <taxon>Nematoda</taxon>
        <taxon>Chromadorea</taxon>
        <taxon>Rhabditida</taxon>
        <taxon>Spirurina</taxon>
        <taxon>Ascaridomorpha</taxon>
        <taxon>Ascaridoidea</taxon>
        <taxon>Ascarididae</taxon>
        <taxon>Parascaris</taxon>
    </lineage>
</organism>